<dbReference type="EMBL" id="FN648021">
    <property type="protein sequence ID" value="CBJ29347.1"/>
    <property type="molecule type" value="Genomic_DNA"/>
</dbReference>
<evidence type="ECO:0000313" key="2">
    <source>
        <dbReference type="EMBL" id="CBJ29347.1"/>
    </source>
</evidence>
<keyword evidence="3" id="KW-1185">Reference proteome</keyword>
<feature type="compositionally biased region" description="Basic residues" evidence="1">
    <location>
        <begin position="475"/>
        <end position="486"/>
    </location>
</feature>
<evidence type="ECO:0000256" key="1">
    <source>
        <dbReference type="SAM" id="MobiDB-lite"/>
    </source>
</evidence>
<feature type="compositionally biased region" description="Low complexity" evidence="1">
    <location>
        <begin position="217"/>
        <end position="228"/>
    </location>
</feature>
<sequence length="594" mass="59848">MDRRVSLTVGSCGGDGFLDVGQDGGGAFTLLAMAGDFVITLWTFSSETKRTGEEQGEEEEGGRSLGLVRERPAWAGDLRSMGTRGGDGNVRALAWCHESVSASPSGGYDNVTAASSSPPRPTRDFLAIGMSAGTVLVLAVDIGTDADAMAAAAVESPASLAHVDAGGGGSSAPARVRSGGITAAVTAVPLRRVCVSDGSPVTFLAFVVPRSGRWGAGSSEQGDSGDSPPSSPRAALAVSKGAMVSLFPLVTATASNILDQQDNQLPATGPTATARATAGTTTAEGLAASGPAREATPSPTRRFAATPDGRQPAAVAWRAHDHNVTGISTVPFAAPVSNTASTPSLAGTSPSSSATAPSGQAAPTTAVGNGKHRQGGEGGGGGSSASDVATSVGDAGAGRDGSSRGGGAERARVVGKRRRREEGDAGGGCRRSGGRATAVMYTCSMDGSCREWEVEVAVSPEGDGGGGAREGAAKARLRKTVSRLTKRGQQSPLKNPPPLLGCSASPNGVLVASLEFCRPERSTRKAVQNTARKGTHCRVVLTPMIPPAAERAATVTGGRDSSWNFPLSSGVLLTDWAWYIRAAILGDAAVGDFI</sequence>
<feature type="compositionally biased region" description="Low complexity" evidence="1">
    <location>
        <begin position="340"/>
        <end position="369"/>
    </location>
</feature>
<dbReference type="AlphaFoldDB" id="D7FKE4"/>
<dbReference type="OrthoDB" id="10533160at2759"/>
<accession>D7FKE4</accession>
<dbReference type="Proteomes" id="UP000002630">
    <property type="component" value="Linkage Group LG03"/>
</dbReference>
<protein>
    <submittedName>
        <fullName evidence="2">Uncharacterized protein</fullName>
    </submittedName>
</protein>
<feature type="compositionally biased region" description="Low complexity" evidence="1">
    <location>
        <begin position="267"/>
        <end position="290"/>
    </location>
</feature>
<feature type="region of interest" description="Disordered" evidence="1">
    <location>
        <begin position="459"/>
        <end position="500"/>
    </location>
</feature>
<organism evidence="2 3">
    <name type="scientific">Ectocarpus siliculosus</name>
    <name type="common">Brown alga</name>
    <name type="synonym">Conferva siliculosa</name>
    <dbReference type="NCBI Taxonomy" id="2880"/>
    <lineage>
        <taxon>Eukaryota</taxon>
        <taxon>Sar</taxon>
        <taxon>Stramenopiles</taxon>
        <taxon>Ochrophyta</taxon>
        <taxon>PX clade</taxon>
        <taxon>Phaeophyceae</taxon>
        <taxon>Ectocarpales</taxon>
        <taxon>Ectocarpaceae</taxon>
        <taxon>Ectocarpus</taxon>
    </lineage>
</organism>
<reference evidence="2 3" key="1">
    <citation type="journal article" date="2010" name="Nature">
        <title>The Ectocarpus genome and the independent evolution of multicellularity in brown algae.</title>
        <authorList>
            <person name="Cock J.M."/>
            <person name="Sterck L."/>
            <person name="Rouze P."/>
            <person name="Scornet D."/>
            <person name="Allen A.E."/>
            <person name="Amoutzias G."/>
            <person name="Anthouard V."/>
            <person name="Artiguenave F."/>
            <person name="Aury J.M."/>
            <person name="Badger J.H."/>
            <person name="Beszteri B."/>
            <person name="Billiau K."/>
            <person name="Bonnet E."/>
            <person name="Bothwell J.H."/>
            <person name="Bowler C."/>
            <person name="Boyen C."/>
            <person name="Brownlee C."/>
            <person name="Carrano C.J."/>
            <person name="Charrier B."/>
            <person name="Cho G.Y."/>
            <person name="Coelho S.M."/>
            <person name="Collen J."/>
            <person name="Corre E."/>
            <person name="Da Silva C."/>
            <person name="Delage L."/>
            <person name="Delaroque N."/>
            <person name="Dittami S.M."/>
            <person name="Doulbeau S."/>
            <person name="Elias M."/>
            <person name="Farnham G."/>
            <person name="Gachon C.M."/>
            <person name="Gschloessl B."/>
            <person name="Heesch S."/>
            <person name="Jabbari K."/>
            <person name="Jubin C."/>
            <person name="Kawai H."/>
            <person name="Kimura K."/>
            <person name="Kloareg B."/>
            <person name="Kupper F.C."/>
            <person name="Lang D."/>
            <person name="Le Bail A."/>
            <person name="Leblanc C."/>
            <person name="Lerouge P."/>
            <person name="Lohr M."/>
            <person name="Lopez P.J."/>
            <person name="Martens C."/>
            <person name="Maumus F."/>
            <person name="Michel G."/>
            <person name="Miranda-Saavedra D."/>
            <person name="Morales J."/>
            <person name="Moreau H."/>
            <person name="Motomura T."/>
            <person name="Nagasato C."/>
            <person name="Napoli C.A."/>
            <person name="Nelson D.R."/>
            <person name="Nyvall-Collen P."/>
            <person name="Peters A.F."/>
            <person name="Pommier C."/>
            <person name="Potin P."/>
            <person name="Poulain J."/>
            <person name="Quesneville H."/>
            <person name="Read B."/>
            <person name="Rensing S.A."/>
            <person name="Ritter A."/>
            <person name="Rousvoal S."/>
            <person name="Samanta M."/>
            <person name="Samson G."/>
            <person name="Schroeder D.C."/>
            <person name="Segurens B."/>
            <person name="Strittmatter M."/>
            <person name="Tonon T."/>
            <person name="Tregear J.W."/>
            <person name="Valentin K."/>
            <person name="von Dassow P."/>
            <person name="Yamagishi T."/>
            <person name="Van de Peer Y."/>
            <person name="Wincker P."/>
        </authorList>
    </citation>
    <scope>NUCLEOTIDE SEQUENCE [LARGE SCALE GENOMIC DNA]</scope>
    <source>
        <strain evidence="3">Ec32 / CCAP1310/4</strain>
    </source>
</reference>
<dbReference type="EMBL" id="FN649728">
    <property type="protein sequence ID" value="CBJ29347.1"/>
    <property type="molecule type" value="Genomic_DNA"/>
</dbReference>
<feature type="region of interest" description="Disordered" evidence="1">
    <location>
        <begin position="215"/>
        <end position="234"/>
    </location>
</feature>
<proteinExistence type="predicted"/>
<gene>
    <name evidence="2" type="ORF">Esi_0143_0071</name>
</gene>
<feature type="region of interest" description="Disordered" evidence="1">
    <location>
        <begin position="262"/>
        <end position="313"/>
    </location>
</feature>
<dbReference type="InParanoid" id="D7FKE4"/>
<evidence type="ECO:0000313" key="3">
    <source>
        <dbReference type="Proteomes" id="UP000002630"/>
    </source>
</evidence>
<feature type="compositionally biased region" description="Gly residues" evidence="1">
    <location>
        <begin position="395"/>
        <end position="406"/>
    </location>
</feature>
<feature type="region of interest" description="Disordered" evidence="1">
    <location>
        <begin position="48"/>
        <end position="69"/>
    </location>
</feature>
<name>D7FKE4_ECTSI</name>
<feature type="region of interest" description="Disordered" evidence="1">
    <location>
        <begin position="340"/>
        <end position="433"/>
    </location>
</feature>